<proteinExistence type="predicted"/>
<dbReference type="AlphaFoldDB" id="A0A085LJZ6"/>
<accession>A0A085LJZ6</accession>
<feature type="region of interest" description="Disordered" evidence="1">
    <location>
        <begin position="117"/>
        <end position="136"/>
    </location>
</feature>
<dbReference type="Proteomes" id="UP000030764">
    <property type="component" value="Unassembled WGS sequence"/>
</dbReference>
<feature type="region of interest" description="Disordered" evidence="1">
    <location>
        <begin position="1"/>
        <end position="27"/>
    </location>
</feature>
<protein>
    <submittedName>
        <fullName evidence="2">Uncharacterized protein</fullName>
    </submittedName>
</protein>
<reference evidence="2 3" key="1">
    <citation type="journal article" date="2014" name="Nat. Genet.">
        <title>Genome and transcriptome of the porcine whipworm Trichuris suis.</title>
        <authorList>
            <person name="Jex A.R."/>
            <person name="Nejsum P."/>
            <person name="Schwarz E.M."/>
            <person name="Hu L."/>
            <person name="Young N.D."/>
            <person name="Hall R.S."/>
            <person name="Korhonen P.K."/>
            <person name="Liao S."/>
            <person name="Thamsborg S."/>
            <person name="Xia J."/>
            <person name="Xu P."/>
            <person name="Wang S."/>
            <person name="Scheerlinck J.P."/>
            <person name="Hofmann A."/>
            <person name="Sternberg P.W."/>
            <person name="Wang J."/>
            <person name="Gasser R.B."/>
        </authorList>
    </citation>
    <scope>NUCLEOTIDE SEQUENCE [LARGE SCALE GENOMIC DNA]</scope>
    <source>
        <strain evidence="2">DCEP-RM93M</strain>
    </source>
</reference>
<evidence type="ECO:0000313" key="2">
    <source>
        <dbReference type="EMBL" id="KFD45292.1"/>
    </source>
</evidence>
<dbReference type="EMBL" id="KL363576">
    <property type="protein sequence ID" value="KFD45292.1"/>
    <property type="molecule type" value="Genomic_DNA"/>
</dbReference>
<sequence length="189" mass="20855">MSNFLPCGQSPNYKSSEEAQVHQPGEQDQLVGRWVRTQLVGDLSGQLGCFQADGARVTEAVLLVHFWRSSSSLSRRDWTNFTGKKDGERKTRATVTTVEIMLPLGAQMRDCAIPVSSKHSKVAPPRRLGQGSAHWTNSSKNAKLLATAQGQGKGELSMVDTERCLLQLPDMEKLKARAKRPLNRGRPKS</sequence>
<organism evidence="2 3">
    <name type="scientific">Trichuris suis</name>
    <name type="common">pig whipworm</name>
    <dbReference type="NCBI Taxonomy" id="68888"/>
    <lineage>
        <taxon>Eukaryota</taxon>
        <taxon>Metazoa</taxon>
        <taxon>Ecdysozoa</taxon>
        <taxon>Nematoda</taxon>
        <taxon>Enoplea</taxon>
        <taxon>Dorylaimia</taxon>
        <taxon>Trichinellida</taxon>
        <taxon>Trichuridae</taxon>
        <taxon>Trichuris</taxon>
    </lineage>
</organism>
<name>A0A085LJZ6_9BILA</name>
<gene>
    <name evidence="2" type="ORF">M513_13829</name>
</gene>
<feature type="compositionally biased region" description="Polar residues" evidence="1">
    <location>
        <begin position="1"/>
        <end position="14"/>
    </location>
</feature>
<evidence type="ECO:0000313" key="3">
    <source>
        <dbReference type="Proteomes" id="UP000030764"/>
    </source>
</evidence>
<keyword evidence="3" id="KW-1185">Reference proteome</keyword>
<evidence type="ECO:0000256" key="1">
    <source>
        <dbReference type="SAM" id="MobiDB-lite"/>
    </source>
</evidence>